<dbReference type="EMBL" id="GG698508">
    <property type="protein sequence ID" value="EGD98191.1"/>
    <property type="molecule type" value="Genomic_DNA"/>
</dbReference>
<protein>
    <submittedName>
        <fullName evidence="2">Uncharacterized protein</fullName>
    </submittedName>
</protein>
<proteinExistence type="predicted"/>
<sequence length="140" mass="15991">MHVKRPAMEQRQRRATAKVHERLLTCIDVFENGEAGGKGSRKEAREKGRRRMQQAVGSNPTQVEKRVSERVVRSSLVKQVKTSAHRLRDAARMHACMRCVVWCGKVGTVVWRTAGPSSSQESRLFDLRPNRHRDVVIHDP</sequence>
<gene>
    <name evidence="2" type="ORF">TESG_08532</name>
</gene>
<evidence type="ECO:0000313" key="2">
    <source>
        <dbReference type="EMBL" id="EGD98191.1"/>
    </source>
</evidence>
<accession>F2S3P2</accession>
<evidence type="ECO:0000313" key="3">
    <source>
        <dbReference type="Proteomes" id="UP000009172"/>
    </source>
</evidence>
<organism evidence="2 3">
    <name type="scientific">Trichophyton tonsurans (strain CBS 112818)</name>
    <name type="common">Scalp ringworm fungus</name>
    <dbReference type="NCBI Taxonomy" id="647933"/>
    <lineage>
        <taxon>Eukaryota</taxon>
        <taxon>Fungi</taxon>
        <taxon>Dikarya</taxon>
        <taxon>Ascomycota</taxon>
        <taxon>Pezizomycotina</taxon>
        <taxon>Eurotiomycetes</taxon>
        <taxon>Eurotiomycetidae</taxon>
        <taxon>Onygenales</taxon>
        <taxon>Arthrodermataceae</taxon>
        <taxon>Trichophyton</taxon>
    </lineage>
</organism>
<name>F2S3P2_TRIT1</name>
<dbReference type="Proteomes" id="UP000009172">
    <property type="component" value="Unassembled WGS sequence"/>
</dbReference>
<dbReference type="AlphaFoldDB" id="F2S3P2"/>
<reference evidence="3" key="1">
    <citation type="journal article" date="2012" name="MBio">
        <title>Comparative genome analysis of Trichophyton rubrum and related dermatophytes reveals candidate genes involved in infection.</title>
        <authorList>
            <person name="Martinez D.A."/>
            <person name="Oliver B.G."/>
            <person name="Graeser Y."/>
            <person name="Goldberg J.M."/>
            <person name="Li W."/>
            <person name="Martinez-Rossi N.M."/>
            <person name="Monod M."/>
            <person name="Shelest E."/>
            <person name="Barton R.C."/>
            <person name="Birch E."/>
            <person name="Brakhage A.A."/>
            <person name="Chen Z."/>
            <person name="Gurr S.J."/>
            <person name="Heiman D."/>
            <person name="Heitman J."/>
            <person name="Kosti I."/>
            <person name="Rossi A."/>
            <person name="Saif S."/>
            <person name="Samalova M."/>
            <person name="Saunders C.W."/>
            <person name="Shea T."/>
            <person name="Summerbell R.C."/>
            <person name="Xu J."/>
            <person name="Young S."/>
            <person name="Zeng Q."/>
            <person name="Birren B.W."/>
            <person name="Cuomo C.A."/>
            <person name="White T.C."/>
        </authorList>
    </citation>
    <scope>NUCLEOTIDE SEQUENCE [LARGE SCALE GENOMIC DNA]</scope>
    <source>
        <strain evidence="3">CBS 112818</strain>
    </source>
</reference>
<keyword evidence="3" id="KW-1185">Reference proteome</keyword>
<dbReference type="HOGENOM" id="CLU_152741_0_0_1"/>
<feature type="region of interest" description="Disordered" evidence="1">
    <location>
        <begin position="33"/>
        <end position="67"/>
    </location>
</feature>
<evidence type="ECO:0000256" key="1">
    <source>
        <dbReference type="SAM" id="MobiDB-lite"/>
    </source>
</evidence>